<evidence type="ECO:0000256" key="7">
    <source>
        <dbReference type="ARBA" id="ARBA00022917"/>
    </source>
</evidence>
<dbReference type="PROSITE" id="PS50862">
    <property type="entry name" value="AA_TRNA_LIGASE_II"/>
    <property type="match status" value="1"/>
</dbReference>
<dbReference type="RefSeq" id="WP_116049125.1">
    <property type="nucleotide sequence ID" value="NZ_QUBQ01000006.1"/>
</dbReference>
<keyword evidence="7" id="KW-0648">Protein biosynthesis</keyword>
<comment type="caution">
    <text evidence="13">The sequence shown here is derived from an EMBL/GenBank/DDBJ whole genome shotgun (WGS) entry which is preliminary data.</text>
</comment>
<dbReference type="GO" id="GO:0005737">
    <property type="term" value="C:cytoplasm"/>
    <property type="evidence" value="ECO:0007669"/>
    <property type="project" value="UniProtKB-UniRule"/>
</dbReference>
<evidence type="ECO:0000256" key="10">
    <source>
        <dbReference type="NCBIfam" id="TIGR00442"/>
    </source>
</evidence>
<dbReference type="PANTHER" id="PTHR11476">
    <property type="entry name" value="HISTIDYL-TRNA SYNTHETASE"/>
    <property type="match status" value="1"/>
</dbReference>
<feature type="binding site" evidence="11">
    <location>
        <position position="265"/>
    </location>
    <ligand>
        <name>L-histidine</name>
        <dbReference type="ChEBI" id="CHEBI:57595"/>
    </ligand>
</feature>
<feature type="binding site" evidence="11">
    <location>
        <begin position="78"/>
        <end position="80"/>
    </location>
    <ligand>
        <name>L-histidine</name>
        <dbReference type="ChEBI" id="CHEBI:57595"/>
    </ligand>
</feature>
<feature type="binding site" evidence="11">
    <location>
        <position position="125"/>
    </location>
    <ligand>
        <name>L-histidine</name>
        <dbReference type="ChEBI" id="CHEBI:57595"/>
    </ligand>
</feature>
<gene>
    <name evidence="13" type="ORF">DX130_22205</name>
</gene>
<dbReference type="GO" id="GO:0006427">
    <property type="term" value="P:histidyl-tRNA aminoacylation"/>
    <property type="evidence" value="ECO:0007669"/>
    <property type="project" value="UniProtKB-UniRule"/>
</dbReference>
<dbReference type="CDD" id="cd00773">
    <property type="entry name" value="HisRS-like_core"/>
    <property type="match status" value="1"/>
</dbReference>
<dbReference type="Gene3D" id="3.40.50.800">
    <property type="entry name" value="Anticodon-binding domain"/>
    <property type="match status" value="1"/>
</dbReference>
<reference evidence="13 14" key="1">
    <citation type="submission" date="2018-08" db="EMBL/GenBank/DDBJ databases">
        <title>Paenibacillus sp. M4BSY-1, whole genome shotgun sequence.</title>
        <authorList>
            <person name="Tuo L."/>
        </authorList>
    </citation>
    <scope>NUCLEOTIDE SEQUENCE [LARGE SCALE GENOMIC DNA]</scope>
    <source>
        <strain evidence="13 14">M4BSY-1</strain>
    </source>
</reference>
<dbReference type="InterPro" id="IPR004154">
    <property type="entry name" value="Anticodon-bd"/>
</dbReference>
<evidence type="ECO:0000256" key="2">
    <source>
        <dbReference type="ARBA" id="ARBA00012815"/>
    </source>
</evidence>
<dbReference type="InterPro" id="IPR004516">
    <property type="entry name" value="HisRS/HisZ"/>
</dbReference>
<evidence type="ECO:0000259" key="12">
    <source>
        <dbReference type="PROSITE" id="PS50862"/>
    </source>
</evidence>
<dbReference type="PANTHER" id="PTHR11476:SF7">
    <property type="entry name" value="HISTIDINE--TRNA LIGASE"/>
    <property type="match status" value="1"/>
</dbReference>
<evidence type="ECO:0000256" key="6">
    <source>
        <dbReference type="ARBA" id="ARBA00022840"/>
    </source>
</evidence>
<evidence type="ECO:0000256" key="8">
    <source>
        <dbReference type="ARBA" id="ARBA00023146"/>
    </source>
</evidence>
<dbReference type="NCBIfam" id="NF009085">
    <property type="entry name" value="PRK12420.1"/>
    <property type="match status" value="1"/>
</dbReference>
<protein>
    <recommendedName>
        <fullName evidence="3 10">Histidine--tRNA ligase</fullName>
        <ecNumber evidence="2 10">6.1.1.21</ecNumber>
    </recommendedName>
</protein>
<dbReference type="NCBIfam" id="TIGR00442">
    <property type="entry name" value="hisS"/>
    <property type="match status" value="1"/>
</dbReference>
<dbReference type="InterPro" id="IPR006195">
    <property type="entry name" value="aa-tRNA-synth_II"/>
</dbReference>
<keyword evidence="8" id="KW-0030">Aminoacyl-tRNA synthetase</keyword>
<accession>A0A371P5L4</accession>
<proteinExistence type="inferred from homology"/>
<evidence type="ECO:0000256" key="1">
    <source>
        <dbReference type="ARBA" id="ARBA00008226"/>
    </source>
</evidence>
<evidence type="ECO:0000313" key="13">
    <source>
        <dbReference type="EMBL" id="REK71165.1"/>
    </source>
</evidence>
<dbReference type="GO" id="GO:0005524">
    <property type="term" value="F:ATP binding"/>
    <property type="evidence" value="ECO:0007669"/>
    <property type="project" value="UniProtKB-KW"/>
</dbReference>
<dbReference type="OrthoDB" id="9800814at2"/>
<evidence type="ECO:0000256" key="11">
    <source>
        <dbReference type="PIRSR" id="PIRSR001549-1"/>
    </source>
</evidence>
<evidence type="ECO:0000256" key="3">
    <source>
        <dbReference type="ARBA" id="ARBA00017399"/>
    </source>
</evidence>
<keyword evidence="4" id="KW-0963">Cytoplasm</keyword>
<dbReference type="GO" id="GO:0004821">
    <property type="term" value="F:histidine-tRNA ligase activity"/>
    <property type="evidence" value="ECO:0007669"/>
    <property type="project" value="UniProtKB-UniRule"/>
</dbReference>
<dbReference type="Gene3D" id="3.30.930.10">
    <property type="entry name" value="Bira Bifunctional Protein, Domain 2"/>
    <property type="match status" value="1"/>
</dbReference>
<dbReference type="InterPro" id="IPR036621">
    <property type="entry name" value="Anticodon-bd_dom_sf"/>
</dbReference>
<feature type="binding site" evidence="11">
    <location>
        <position position="107"/>
    </location>
    <ligand>
        <name>L-histidine</name>
        <dbReference type="ChEBI" id="CHEBI:57595"/>
    </ligand>
</feature>
<dbReference type="InterPro" id="IPR041715">
    <property type="entry name" value="HisRS-like_core"/>
</dbReference>
<evidence type="ECO:0000256" key="9">
    <source>
        <dbReference type="ARBA" id="ARBA00047639"/>
    </source>
</evidence>
<name>A0A371P5L4_9BACL</name>
<comment type="similarity">
    <text evidence="1">Belongs to the class-II aminoacyl-tRNA synthetase family.</text>
</comment>
<comment type="catalytic activity">
    <reaction evidence="9">
        <text>tRNA(His) + L-histidine + ATP = L-histidyl-tRNA(His) + AMP + diphosphate + H(+)</text>
        <dbReference type="Rhea" id="RHEA:17313"/>
        <dbReference type="Rhea" id="RHEA-COMP:9665"/>
        <dbReference type="Rhea" id="RHEA-COMP:9689"/>
        <dbReference type="ChEBI" id="CHEBI:15378"/>
        <dbReference type="ChEBI" id="CHEBI:30616"/>
        <dbReference type="ChEBI" id="CHEBI:33019"/>
        <dbReference type="ChEBI" id="CHEBI:57595"/>
        <dbReference type="ChEBI" id="CHEBI:78442"/>
        <dbReference type="ChEBI" id="CHEBI:78527"/>
        <dbReference type="ChEBI" id="CHEBI:456215"/>
        <dbReference type="EC" id="6.1.1.21"/>
    </reaction>
</comment>
<keyword evidence="14" id="KW-1185">Reference proteome</keyword>
<dbReference type="GO" id="GO:0140096">
    <property type="term" value="F:catalytic activity, acting on a protein"/>
    <property type="evidence" value="ECO:0007669"/>
    <property type="project" value="UniProtKB-ARBA"/>
</dbReference>
<dbReference type="Pfam" id="PF13393">
    <property type="entry name" value="tRNA-synt_His"/>
    <property type="match status" value="1"/>
</dbReference>
<dbReference type="EMBL" id="QUBQ01000006">
    <property type="protein sequence ID" value="REK71165.1"/>
    <property type="molecule type" value="Genomic_DNA"/>
</dbReference>
<organism evidence="13 14">
    <name type="scientific">Paenibacillus paeoniae</name>
    <dbReference type="NCBI Taxonomy" id="2292705"/>
    <lineage>
        <taxon>Bacteria</taxon>
        <taxon>Bacillati</taxon>
        <taxon>Bacillota</taxon>
        <taxon>Bacilli</taxon>
        <taxon>Bacillales</taxon>
        <taxon>Paenibacillaceae</taxon>
        <taxon>Paenibacillus</taxon>
    </lineage>
</organism>
<evidence type="ECO:0000313" key="14">
    <source>
        <dbReference type="Proteomes" id="UP000261905"/>
    </source>
</evidence>
<feature type="domain" description="Aminoacyl-transfer RNA synthetases class-II family profile" evidence="12">
    <location>
        <begin position="1"/>
        <end position="341"/>
    </location>
</feature>
<evidence type="ECO:0000256" key="4">
    <source>
        <dbReference type="ARBA" id="ARBA00022490"/>
    </source>
</evidence>
<dbReference type="EC" id="6.1.1.21" evidence="2 10"/>
<dbReference type="AlphaFoldDB" id="A0A371P5L4"/>
<dbReference type="InterPro" id="IPR045864">
    <property type="entry name" value="aa-tRNA-synth_II/BPL/LPL"/>
</dbReference>
<keyword evidence="13" id="KW-0436">Ligase</keyword>
<feature type="binding site" evidence="11">
    <location>
        <position position="121"/>
    </location>
    <ligand>
        <name>L-histidine</name>
        <dbReference type="ChEBI" id="CHEBI:57595"/>
    </ligand>
</feature>
<dbReference type="SUPFAM" id="SSF55681">
    <property type="entry name" value="Class II aaRS and biotin synthetases"/>
    <property type="match status" value="1"/>
</dbReference>
<keyword evidence="5" id="KW-0547">Nucleotide-binding</keyword>
<dbReference type="GO" id="GO:0016740">
    <property type="term" value="F:transferase activity"/>
    <property type="evidence" value="ECO:0007669"/>
    <property type="project" value="UniProtKB-ARBA"/>
</dbReference>
<dbReference type="Pfam" id="PF03129">
    <property type="entry name" value="HGTP_anticodon"/>
    <property type="match status" value="1"/>
</dbReference>
<evidence type="ECO:0000256" key="5">
    <source>
        <dbReference type="ARBA" id="ARBA00022741"/>
    </source>
</evidence>
<keyword evidence="6" id="KW-0067">ATP-binding</keyword>
<dbReference type="Proteomes" id="UP000261905">
    <property type="component" value="Unassembled WGS sequence"/>
</dbReference>
<dbReference type="PIRSF" id="PIRSF001549">
    <property type="entry name" value="His-tRNA_synth"/>
    <property type="match status" value="1"/>
</dbReference>
<dbReference type="SUPFAM" id="SSF52954">
    <property type="entry name" value="Class II aaRS ABD-related"/>
    <property type="match status" value="1"/>
</dbReference>
<dbReference type="InterPro" id="IPR015807">
    <property type="entry name" value="His-tRNA-ligase"/>
</dbReference>
<sequence length="429" mass="46705">MQNVKGTYDFIGPAQALRKKVQDILTEVFELYDFKGMETAVLNELDLLASKYAGGDEILNEMYRLTDQGSRSLGLRYDLTIPFAKTIALNPGLEMPYKRYEIGKVFRDGPVKRGRLREFLQCDVDMVGIAGPEAEAELMLLAVDAFGRLDIPVELRWNNQRFLSDVLAAMGVPANDLSSVMLTLDKLAKIGLEGVERELAQKGIGDGVKQAILAFASGEKLTWDAVASRYNITNSQGTQEVAELDRLIRELGLEQRCIFDPFLSRGLSFYTGTVYELYDASGVYPSSLGAGGRYDAIIGKLIGREEIAYKAVGLSFGMEAILEMIRDRPLILPAAQAVVVPIGEEGKVGALRAAAELRRAGIRTALESSGRRLKKALAAASGKGIRYVVIIGGDEAAKGQVRLKDMSLSTEVLLSLREASAAILAQPTS</sequence>